<sequence length="114" mass="13711">MPDNYKKIYFSVRRAYEPIPLQVKWDIENLNYDLMDTTDFKRPKKMSINDLIAFINDNFEGAGYRRDIVIAGAQKFKVSEQYLYRLMIEAFKTNKIIKTDDKWEVKEKQVNLFK</sequence>
<protein>
    <submittedName>
        <fullName evidence="1">Uncharacterized protein</fullName>
    </submittedName>
</protein>
<comment type="caution">
    <text evidence="1">The sequence shown here is derived from an EMBL/GenBank/DDBJ whole genome shotgun (WGS) entry which is preliminary data.</text>
</comment>
<gene>
    <name evidence="1" type="ORF">S06H3_14941</name>
</gene>
<proteinExistence type="predicted"/>
<dbReference type="AlphaFoldDB" id="X1KH98"/>
<dbReference type="EMBL" id="BARV01007327">
    <property type="protein sequence ID" value="GAI06437.1"/>
    <property type="molecule type" value="Genomic_DNA"/>
</dbReference>
<reference evidence="1" key="1">
    <citation type="journal article" date="2014" name="Front. Microbiol.">
        <title>High frequency of phylogenetically diverse reductive dehalogenase-homologous genes in deep subseafloor sedimentary metagenomes.</title>
        <authorList>
            <person name="Kawai M."/>
            <person name="Futagami T."/>
            <person name="Toyoda A."/>
            <person name="Takaki Y."/>
            <person name="Nishi S."/>
            <person name="Hori S."/>
            <person name="Arai W."/>
            <person name="Tsubouchi T."/>
            <person name="Morono Y."/>
            <person name="Uchiyama I."/>
            <person name="Ito T."/>
            <person name="Fujiyama A."/>
            <person name="Inagaki F."/>
            <person name="Takami H."/>
        </authorList>
    </citation>
    <scope>NUCLEOTIDE SEQUENCE</scope>
    <source>
        <strain evidence="1">Expedition CK06-06</strain>
    </source>
</reference>
<name>X1KH98_9ZZZZ</name>
<evidence type="ECO:0000313" key="1">
    <source>
        <dbReference type="EMBL" id="GAI06437.1"/>
    </source>
</evidence>
<organism evidence="1">
    <name type="scientific">marine sediment metagenome</name>
    <dbReference type="NCBI Taxonomy" id="412755"/>
    <lineage>
        <taxon>unclassified sequences</taxon>
        <taxon>metagenomes</taxon>
        <taxon>ecological metagenomes</taxon>
    </lineage>
</organism>
<accession>X1KH98</accession>